<keyword evidence="10" id="KW-1185">Reference proteome</keyword>
<evidence type="ECO:0000256" key="7">
    <source>
        <dbReference type="RuleBase" id="RU366006"/>
    </source>
</evidence>
<dbReference type="SUPFAM" id="SSF51604">
    <property type="entry name" value="Enolase C-terminal domain-like"/>
    <property type="match status" value="1"/>
</dbReference>
<dbReference type="KEGG" id="sami:SAMIE_1022870"/>
<dbReference type="PANTHER" id="PTHR48073">
    <property type="entry name" value="O-SUCCINYLBENZOATE SYNTHASE-RELATED"/>
    <property type="match status" value="1"/>
</dbReference>
<feature type="binding site" evidence="6">
    <location>
        <position position="213"/>
    </location>
    <ligand>
        <name>Mg(2+)</name>
        <dbReference type="ChEBI" id="CHEBI:18420"/>
    </ligand>
</feature>
<organism evidence="9 10">
    <name type="scientific">Sphingobium amiense</name>
    <dbReference type="NCBI Taxonomy" id="135719"/>
    <lineage>
        <taxon>Bacteria</taxon>
        <taxon>Pseudomonadati</taxon>
        <taxon>Pseudomonadota</taxon>
        <taxon>Alphaproteobacteria</taxon>
        <taxon>Sphingomonadales</taxon>
        <taxon>Sphingomonadaceae</taxon>
        <taxon>Sphingobium</taxon>
    </lineage>
</organism>
<dbReference type="InterPro" id="IPR013341">
    <property type="entry name" value="Mandelate_racemase_N_dom"/>
</dbReference>
<dbReference type="InterPro" id="IPR034603">
    <property type="entry name" value="Dipeptide_epimerase"/>
</dbReference>
<dbReference type="InterPro" id="IPR036849">
    <property type="entry name" value="Enolase-like_C_sf"/>
</dbReference>
<sequence>MREPFRIAGYQFHSMPSVVVSLRQDGVCGRGEAAGVYYLDDDPGHMAAEIERVRPAIEAGAGRADLLQLLPHGGARNAIDCALWDLEAGLSGRSVCDMAGLGVAKPLVTTFTLPADTPAAILDRLASFPAAHALKLKLDGDLDADVARMRAVRVARPDIWLSVDANQGYGPESFDALAAALVENNVALLEQPNRRGEEAGLDGWRCPVPLAADESILDSQELERHASRFDVVNIKLDKCGGLTEALRMVELARKLGVRLMVGNMAGSSLAMAPAFVVGQVCEIVDLDGAWFLADDAVASSMYRAGTCVVPGGFWGGL</sequence>
<evidence type="ECO:0000313" key="10">
    <source>
        <dbReference type="Proteomes" id="UP000279959"/>
    </source>
</evidence>
<proteinExistence type="inferred from homology"/>
<protein>
    <recommendedName>
        <fullName evidence="7">Dipeptide epimerase</fullName>
        <ecNumber evidence="7">5.1.1.-</ecNumber>
    </recommendedName>
</protein>
<dbReference type="CDD" id="cd03319">
    <property type="entry name" value="L-Ala-DL-Glu_epimerase"/>
    <property type="match status" value="1"/>
</dbReference>
<dbReference type="SFLD" id="SFLDG00180">
    <property type="entry name" value="muconate_cycloisomerase"/>
    <property type="match status" value="1"/>
</dbReference>
<dbReference type="SUPFAM" id="SSF54826">
    <property type="entry name" value="Enolase N-terminal domain-like"/>
    <property type="match status" value="1"/>
</dbReference>
<dbReference type="Gene3D" id="3.30.390.10">
    <property type="entry name" value="Enolase-like, N-terminal domain"/>
    <property type="match status" value="1"/>
</dbReference>
<feature type="active site" description="Proton acceptor; specific for (R)-substrate epimerization" evidence="5">
    <location>
        <position position="137"/>
    </location>
</feature>
<dbReference type="SMART" id="SM00922">
    <property type="entry name" value="MR_MLE"/>
    <property type="match status" value="1"/>
</dbReference>
<feature type="binding site" evidence="6">
    <location>
        <position position="190"/>
    </location>
    <ligand>
        <name>Mg(2+)</name>
        <dbReference type="ChEBI" id="CHEBI:18420"/>
    </ligand>
</feature>
<keyword evidence="4 7" id="KW-0413">Isomerase</keyword>
<feature type="active site" description="Proton acceptor; specific for (S)-substrate epimerization" evidence="5">
    <location>
        <position position="235"/>
    </location>
</feature>
<keyword evidence="2 6" id="KW-0479">Metal-binding</keyword>
<dbReference type="Gene3D" id="3.20.20.120">
    <property type="entry name" value="Enolase-like C-terminal domain"/>
    <property type="match status" value="1"/>
</dbReference>
<dbReference type="AlphaFoldDB" id="A0A494W640"/>
<feature type="domain" description="Mandelate racemase/muconate lactonizing enzyme C-terminal" evidence="8">
    <location>
        <begin position="118"/>
        <end position="211"/>
    </location>
</feature>
<keyword evidence="3 6" id="KW-0460">Magnesium</keyword>
<evidence type="ECO:0000256" key="1">
    <source>
        <dbReference type="ARBA" id="ARBA00008031"/>
    </source>
</evidence>
<dbReference type="Pfam" id="PF02746">
    <property type="entry name" value="MR_MLE_N"/>
    <property type="match status" value="1"/>
</dbReference>
<evidence type="ECO:0000256" key="4">
    <source>
        <dbReference type="ARBA" id="ARBA00023235"/>
    </source>
</evidence>
<dbReference type="SFLD" id="SFLDS00001">
    <property type="entry name" value="Enolase"/>
    <property type="match status" value="1"/>
</dbReference>
<dbReference type="InterPro" id="IPR029017">
    <property type="entry name" value="Enolase-like_N"/>
</dbReference>
<feature type="binding site" evidence="6">
    <location>
        <position position="164"/>
    </location>
    <ligand>
        <name>Mg(2+)</name>
        <dbReference type="ChEBI" id="CHEBI:18420"/>
    </ligand>
</feature>
<dbReference type="InterPro" id="IPR013342">
    <property type="entry name" value="Mandelate_racemase_C"/>
</dbReference>
<comment type="cofactor">
    <cofactor evidence="6 7">
        <name>Mg(2+)</name>
        <dbReference type="ChEBI" id="CHEBI:18420"/>
    </cofactor>
    <text evidence="6 7">Binds 1 Mg(2+) ion per subunit.</text>
</comment>
<dbReference type="GO" id="GO:0006518">
    <property type="term" value="P:peptide metabolic process"/>
    <property type="evidence" value="ECO:0007669"/>
    <property type="project" value="UniProtKB-ARBA"/>
</dbReference>
<accession>A0A494W640</accession>
<dbReference type="EMBL" id="AP018664">
    <property type="protein sequence ID" value="BBD98786.1"/>
    <property type="molecule type" value="Genomic_DNA"/>
</dbReference>
<evidence type="ECO:0000256" key="5">
    <source>
        <dbReference type="PIRSR" id="PIRSR634603-1"/>
    </source>
</evidence>
<evidence type="ECO:0000256" key="3">
    <source>
        <dbReference type="ARBA" id="ARBA00022842"/>
    </source>
</evidence>
<evidence type="ECO:0000256" key="6">
    <source>
        <dbReference type="PIRSR" id="PIRSR634603-3"/>
    </source>
</evidence>
<dbReference type="GO" id="GO:0016855">
    <property type="term" value="F:racemase and epimerase activity, acting on amino acids and derivatives"/>
    <property type="evidence" value="ECO:0007669"/>
    <property type="project" value="UniProtKB-UniRule"/>
</dbReference>
<name>A0A494W640_9SPHN</name>
<reference evidence="9 10" key="1">
    <citation type="submission" date="2018-05" db="EMBL/GenBank/DDBJ databases">
        <title>Complete Genome Sequence of the Nonylphenol-Degrading Bacterium Sphingobium amiense DSM 16289T.</title>
        <authorList>
            <person name="Ootsuka M."/>
            <person name="Nishizawa T."/>
            <person name="Ohta H."/>
        </authorList>
    </citation>
    <scope>NUCLEOTIDE SEQUENCE [LARGE SCALE GENOMIC DNA]</scope>
    <source>
        <strain evidence="9 10">DSM 16289</strain>
    </source>
</reference>
<dbReference type="GO" id="GO:0046872">
    <property type="term" value="F:metal ion binding"/>
    <property type="evidence" value="ECO:0007669"/>
    <property type="project" value="UniProtKB-KW"/>
</dbReference>
<comment type="similarity">
    <text evidence="1 7">Belongs to the mandelate racemase/muconate lactonizing enzyme family.</text>
</comment>
<gene>
    <name evidence="9" type="ORF">SAMIE_1022870</name>
</gene>
<dbReference type="Proteomes" id="UP000279959">
    <property type="component" value="Chromosome"/>
</dbReference>
<dbReference type="EC" id="5.1.1.-" evidence="7"/>
<dbReference type="Pfam" id="PF13378">
    <property type="entry name" value="MR_MLE_C"/>
    <property type="match status" value="1"/>
</dbReference>
<evidence type="ECO:0000256" key="2">
    <source>
        <dbReference type="ARBA" id="ARBA00022723"/>
    </source>
</evidence>
<evidence type="ECO:0000259" key="8">
    <source>
        <dbReference type="SMART" id="SM00922"/>
    </source>
</evidence>
<dbReference type="InterPro" id="IPR029065">
    <property type="entry name" value="Enolase_C-like"/>
</dbReference>
<dbReference type="PANTHER" id="PTHR48073:SF2">
    <property type="entry name" value="O-SUCCINYLBENZOATE SYNTHASE"/>
    <property type="match status" value="1"/>
</dbReference>
<evidence type="ECO:0000313" key="9">
    <source>
        <dbReference type="EMBL" id="BBD98786.1"/>
    </source>
</evidence>